<feature type="domain" description="Sigma factor regulator C-terminal" evidence="2">
    <location>
        <begin position="227"/>
        <end position="398"/>
    </location>
</feature>
<keyword evidence="1" id="KW-0812">Transmembrane</keyword>
<dbReference type="EMBL" id="CP023483">
    <property type="protein sequence ID" value="ATF24986.1"/>
    <property type="molecule type" value="Genomic_DNA"/>
</dbReference>
<protein>
    <recommendedName>
        <fullName evidence="2">Sigma factor regulator C-terminal domain-containing protein</fullName>
    </recommendedName>
</protein>
<keyword evidence="1" id="KW-1133">Transmembrane helix</keyword>
<evidence type="ECO:0000313" key="4">
    <source>
        <dbReference type="Proteomes" id="UP000243591"/>
    </source>
</evidence>
<evidence type="ECO:0000256" key="1">
    <source>
        <dbReference type="SAM" id="Phobius"/>
    </source>
</evidence>
<reference evidence="3 4" key="1">
    <citation type="submission" date="2017-09" db="EMBL/GenBank/DDBJ databases">
        <title>Complete Genome Sequences of Two Strains of the Meat Spoilage Bacterium Brochothrix thermosphacta Isolated from Ground Chicken.</title>
        <authorList>
            <person name="Paoli G.C."/>
            <person name="Wijey C."/>
            <person name="Chen C.-Y."/>
            <person name="Nguyen L."/>
            <person name="Yan X."/>
            <person name="Irwin P.L."/>
        </authorList>
    </citation>
    <scope>NUCLEOTIDE SEQUENCE [LARGE SCALE GENOMIC DNA]</scope>
    <source>
        <strain evidence="3 4">BI</strain>
    </source>
</reference>
<evidence type="ECO:0000313" key="3">
    <source>
        <dbReference type="EMBL" id="ATF24986.1"/>
    </source>
</evidence>
<feature type="transmembrane region" description="Helical" evidence="1">
    <location>
        <begin position="68"/>
        <end position="91"/>
    </location>
</feature>
<keyword evidence="4" id="KW-1185">Reference proteome</keyword>
<name>A0A1D2LK05_BROTH</name>
<dbReference type="Pfam" id="PF13791">
    <property type="entry name" value="Sigma_reg_C"/>
    <property type="match status" value="1"/>
</dbReference>
<dbReference type="RefSeq" id="WP_069125512.1">
    <property type="nucleotide sequence ID" value="NZ_CP023483.1"/>
</dbReference>
<keyword evidence="1" id="KW-0472">Membrane</keyword>
<organism evidence="3 4">
    <name type="scientific">Brochothrix thermosphacta</name>
    <name type="common">Microbacterium thermosphactum</name>
    <dbReference type="NCBI Taxonomy" id="2756"/>
    <lineage>
        <taxon>Bacteria</taxon>
        <taxon>Bacillati</taxon>
        <taxon>Bacillota</taxon>
        <taxon>Bacilli</taxon>
        <taxon>Bacillales</taxon>
        <taxon>Listeriaceae</taxon>
        <taxon>Brochothrix</taxon>
    </lineage>
</organism>
<sequence length="407" mass="46148">MKNFKELFESYRKGEVTPAEKEYIEAEIEKNELINDYLLENDEDWDKEILGEKAIDVARLKKQTSRKIMRMTLIPIGAVVCVGLLLFYLIIPGIQAMYDQKYYNPTALVPLKVEGVPDDKVMFDFTVYADLFIPGYFVNKVDVVKTGLGKYDLAIDFASKFSYSNDTATIETLKINKGKNTAELEGFHDLTRLPYSFAEKAQPAAATYELSSANERKSMIQENIAELKKLPDSSIVSTYVTFKEDQTIKASLALMKPQNSEIDIAWLGIRNQTKNEQDKNRVILPIGLKVDNTVSYYTDQPVSTKKYPNIINDDRSEKPALLEKMFKSQVQYILDNPDILAITAGTNTQGYDQIKQLKAVQDYINKQGIQSYGGLVYGKPAELITLLQNEQIYSAHLEDARLALFAK</sequence>
<dbReference type="KEGG" id="bths:CNY62_00565"/>
<gene>
    <name evidence="3" type="ORF">CNY62_00565</name>
</gene>
<proteinExistence type="predicted"/>
<evidence type="ECO:0000259" key="2">
    <source>
        <dbReference type="Pfam" id="PF13791"/>
    </source>
</evidence>
<accession>A0A1D2LK05</accession>
<dbReference type="Proteomes" id="UP000243591">
    <property type="component" value="Chromosome"/>
</dbReference>
<dbReference type="AlphaFoldDB" id="A0A1D2LK05"/>
<dbReference type="InterPro" id="IPR025672">
    <property type="entry name" value="Sigma_reg_C_dom"/>
</dbReference>
<dbReference type="STRING" id="2756.BFR44_02765"/>